<dbReference type="InterPro" id="IPR027417">
    <property type="entry name" value="P-loop_NTPase"/>
</dbReference>
<dbReference type="GO" id="GO:0005634">
    <property type="term" value="C:nucleus"/>
    <property type="evidence" value="ECO:0007669"/>
    <property type="project" value="TreeGrafter"/>
</dbReference>
<dbReference type="InterPro" id="IPR003959">
    <property type="entry name" value="ATPase_AAA_core"/>
</dbReference>
<organism evidence="4 5">
    <name type="scientific">Hydnum rufescens UP504</name>
    <dbReference type="NCBI Taxonomy" id="1448309"/>
    <lineage>
        <taxon>Eukaryota</taxon>
        <taxon>Fungi</taxon>
        <taxon>Dikarya</taxon>
        <taxon>Basidiomycota</taxon>
        <taxon>Agaricomycotina</taxon>
        <taxon>Agaricomycetes</taxon>
        <taxon>Cantharellales</taxon>
        <taxon>Hydnaceae</taxon>
        <taxon>Hydnum</taxon>
    </lineage>
</organism>
<evidence type="ECO:0000259" key="3">
    <source>
        <dbReference type="Pfam" id="PF00004"/>
    </source>
</evidence>
<dbReference type="Pfam" id="PF00004">
    <property type="entry name" value="AAA"/>
    <property type="match status" value="1"/>
</dbReference>
<dbReference type="GO" id="GO:0005694">
    <property type="term" value="C:chromosome"/>
    <property type="evidence" value="ECO:0007669"/>
    <property type="project" value="TreeGrafter"/>
</dbReference>
<dbReference type="GO" id="GO:0016887">
    <property type="term" value="F:ATP hydrolysis activity"/>
    <property type="evidence" value="ECO:0007669"/>
    <property type="project" value="InterPro"/>
</dbReference>
<evidence type="ECO:0000256" key="2">
    <source>
        <dbReference type="ARBA" id="ARBA00022840"/>
    </source>
</evidence>
<accession>A0A9P6DYI7</accession>
<dbReference type="Proteomes" id="UP000886523">
    <property type="component" value="Unassembled WGS sequence"/>
</dbReference>
<dbReference type="GO" id="GO:0005524">
    <property type="term" value="F:ATP binding"/>
    <property type="evidence" value="ECO:0007669"/>
    <property type="project" value="UniProtKB-KW"/>
</dbReference>
<reference evidence="4" key="1">
    <citation type="journal article" date="2020" name="Nat. Commun.">
        <title>Large-scale genome sequencing of mycorrhizal fungi provides insights into the early evolution of symbiotic traits.</title>
        <authorList>
            <person name="Miyauchi S."/>
            <person name="Kiss E."/>
            <person name="Kuo A."/>
            <person name="Drula E."/>
            <person name="Kohler A."/>
            <person name="Sanchez-Garcia M."/>
            <person name="Morin E."/>
            <person name="Andreopoulos B."/>
            <person name="Barry K.W."/>
            <person name="Bonito G."/>
            <person name="Buee M."/>
            <person name="Carver A."/>
            <person name="Chen C."/>
            <person name="Cichocki N."/>
            <person name="Clum A."/>
            <person name="Culley D."/>
            <person name="Crous P.W."/>
            <person name="Fauchery L."/>
            <person name="Girlanda M."/>
            <person name="Hayes R.D."/>
            <person name="Keri Z."/>
            <person name="LaButti K."/>
            <person name="Lipzen A."/>
            <person name="Lombard V."/>
            <person name="Magnuson J."/>
            <person name="Maillard F."/>
            <person name="Murat C."/>
            <person name="Nolan M."/>
            <person name="Ohm R.A."/>
            <person name="Pangilinan J."/>
            <person name="Pereira M.F."/>
            <person name="Perotto S."/>
            <person name="Peter M."/>
            <person name="Pfister S."/>
            <person name="Riley R."/>
            <person name="Sitrit Y."/>
            <person name="Stielow J.B."/>
            <person name="Szollosi G."/>
            <person name="Zifcakova L."/>
            <person name="Stursova M."/>
            <person name="Spatafora J.W."/>
            <person name="Tedersoo L."/>
            <person name="Vaario L.M."/>
            <person name="Yamada A."/>
            <person name="Yan M."/>
            <person name="Wang P."/>
            <person name="Xu J."/>
            <person name="Bruns T."/>
            <person name="Baldrian P."/>
            <person name="Vilgalys R."/>
            <person name="Dunand C."/>
            <person name="Henrissat B."/>
            <person name="Grigoriev I.V."/>
            <person name="Hibbett D."/>
            <person name="Nagy L.G."/>
            <person name="Martin F.M."/>
        </authorList>
    </citation>
    <scope>NUCLEOTIDE SEQUENCE</scope>
    <source>
        <strain evidence="4">UP504</strain>
    </source>
</reference>
<evidence type="ECO:0000256" key="1">
    <source>
        <dbReference type="ARBA" id="ARBA00022741"/>
    </source>
</evidence>
<sequence length="92" mass="10574">MSGNEPSNAIRVVNALLTQLDKLKHRKNVLIMSTSNLTQAIDSAYIYRTHMFNMWGLPAQSAIYSILHTCLRARSCIHHYICRKWLSLRSLS</sequence>
<dbReference type="OrthoDB" id="10042665at2759"/>
<dbReference type="GO" id="GO:0051598">
    <property type="term" value="P:meiotic recombination checkpoint signaling"/>
    <property type="evidence" value="ECO:0007669"/>
    <property type="project" value="TreeGrafter"/>
</dbReference>
<keyword evidence="5" id="KW-1185">Reference proteome</keyword>
<keyword evidence="1" id="KW-0547">Nucleotide-binding</keyword>
<evidence type="ECO:0000313" key="4">
    <source>
        <dbReference type="EMBL" id="KAF9519531.1"/>
    </source>
</evidence>
<dbReference type="InterPro" id="IPR044539">
    <property type="entry name" value="Pch2-like"/>
</dbReference>
<keyword evidence="2" id="KW-0067">ATP-binding</keyword>
<protein>
    <recommendedName>
        <fullName evidence="3">ATPase AAA-type core domain-containing protein</fullName>
    </recommendedName>
</protein>
<proteinExistence type="predicted"/>
<feature type="domain" description="ATPase AAA-type core" evidence="3">
    <location>
        <begin position="4"/>
        <end position="49"/>
    </location>
</feature>
<dbReference type="PANTHER" id="PTHR45991:SF1">
    <property type="entry name" value="PACHYTENE CHECKPOINT PROTEIN 2 HOMOLOG"/>
    <property type="match status" value="1"/>
</dbReference>
<dbReference type="AlphaFoldDB" id="A0A9P6DYI7"/>
<comment type="caution">
    <text evidence="4">The sequence shown here is derived from an EMBL/GenBank/DDBJ whole genome shotgun (WGS) entry which is preliminary data.</text>
</comment>
<evidence type="ECO:0000313" key="5">
    <source>
        <dbReference type="Proteomes" id="UP000886523"/>
    </source>
</evidence>
<dbReference type="GO" id="GO:0007131">
    <property type="term" value="P:reciprocal meiotic recombination"/>
    <property type="evidence" value="ECO:0007669"/>
    <property type="project" value="TreeGrafter"/>
</dbReference>
<gene>
    <name evidence="4" type="ORF">BS47DRAFT_1288307</name>
</gene>
<dbReference type="SUPFAM" id="SSF52540">
    <property type="entry name" value="P-loop containing nucleoside triphosphate hydrolases"/>
    <property type="match status" value="1"/>
</dbReference>
<dbReference type="EMBL" id="MU128917">
    <property type="protein sequence ID" value="KAF9519531.1"/>
    <property type="molecule type" value="Genomic_DNA"/>
</dbReference>
<dbReference type="Gene3D" id="3.40.50.300">
    <property type="entry name" value="P-loop containing nucleotide triphosphate hydrolases"/>
    <property type="match status" value="1"/>
</dbReference>
<dbReference type="PANTHER" id="PTHR45991">
    <property type="entry name" value="PACHYTENE CHECKPOINT PROTEIN 2"/>
    <property type="match status" value="1"/>
</dbReference>
<name>A0A9P6DYI7_9AGAM</name>